<dbReference type="Proteomes" id="UP000886595">
    <property type="component" value="Unassembled WGS sequence"/>
</dbReference>
<keyword evidence="2" id="KW-0472">Membrane</keyword>
<dbReference type="OrthoDB" id="1107224at2759"/>
<evidence type="ECO:0000313" key="4">
    <source>
        <dbReference type="EMBL" id="KAG2278337.1"/>
    </source>
</evidence>
<dbReference type="Pfam" id="PF06232">
    <property type="entry name" value="ATS3"/>
    <property type="match status" value="1"/>
</dbReference>
<dbReference type="CDD" id="cd00113">
    <property type="entry name" value="PLAT"/>
    <property type="match status" value="1"/>
</dbReference>
<reference evidence="4 5" key="1">
    <citation type="submission" date="2020-02" db="EMBL/GenBank/DDBJ databases">
        <authorList>
            <person name="Ma Q."/>
            <person name="Huang Y."/>
            <person name="Song X."/>
            <person name="Pei D."/>
        </authorList>
    </citation>
    <scope>NUCLEOTIDE SEQUENCE [LARGE SCALE GENOMIC DNA]</scope>
    <source>
        <strain evidence="4">Sxm20200214</strain>
        <tissue evidence="4">Leaf</tissue>
    </source>
</reference>
<feature type="domain" description="TPX2 central" evidence="3">
    <location>
        <begin position="186"/>
        <end position="279"/>
    </location>
</feature>
<feature type="transmembrane region" description="Helical" evidence="2">
    <location>
        <begin position="540"/>
        <end position="564"/>
    </location>
</feature>
<dbReference type="InterPro" id="IPR036392">
    <property type="entry name" value="PLAT/LH2_dom_sf"/>
</dbReference>
<dbReference type="Gene3D" id="2.60.60.20">
    <property type="entry name" value="PLAT/LH2 domain"/>
    <property type="match status" value="1"/>
</dbReference>
<accession>A0A8X7QYR6</accession>
<dbReference type="InterPro" id="IPR027330">
    <property type="entry name" value="TPX2_central_dom"/>
</dbReference>
<evidence type="ECO:0000256" key="1">
    <source>
        <dbReference type="SAM" id="MobiDB-lite"/>
    </source>
</evidence>
<keyword evidence="5" id="KW-1185">Reference proteome</keyword>
<keyword evidence="2" id="KW-0812">Transmembrane</keyword>
<feature type="region of interest" description="Disordered" evidence="1">
    <location>
        <begin position="101"/>
        <end position="122"/>
    </location>
</feature>
<protein>
    <recommendedName>
        <fullName evidence="3">TPX2 central domain-containing protein</fullName>
    </recommendedName>
</protein>
<feature type="region of interest" description="Disordered" evidence="1">
    <location>
        <begin position="175"/>
        <end position="245"/>
    </location>
</feature>
<dbReference type="SUPFAM" id="SSF49723">
    <property type="entry name" value="Lipase/lipooxygenase domain (PLAT/LH2 domain)"/>
    <property type="match status" value="1"/>
</dbReference>
<dbReference type="Pfam" id="PF12214">
    <property type="entry name" value="TPX2_importin"/>
    <property type="match status" value="1"/>
</dbReference>
<evidence type="ECO:0000259" key="3">
    <source>
        <dbReference type="Pfam" id="PF12214"/>
    </source>
</evidence>
<evidence type="ECO:0000256" key="2">
    <source>
        <dbReference type="SAM" id="Phobius"/>
    </source>
</evidence>
<gene>
    <name evidence="4" type="ORF">Bca52824_060892</name>
</gene>
<dbReference type="PANTHER" id="PTHR31718">
    <property type="entry name" value="PLAT DOMAIN-CONTAINING PROTEIN"/>
    <property type="match status" value="1"/>
</dbReference>
<evidence type="ECO:0000313" key="5">
    <source>
        <dbReference type="Proteomes" id="UP000886595"/>
    </source>
</evidence>
<sequence>MVPCFSLEEFDIDFEFDAPRFYDFSRPELDSETDEIEFWFESAGNYSPSPFSPKFNWKLEPLPVKQITNTSSKTKPVDTGLNPKDKYNGFIYYNQTVKDVSKTKPKSKTKSSSSSTLTRPTVSLLARQNKPLDVYSVQLLTRCQRSLAKFGDNLSPILVSKLQNQDAKRENLEAKMDQINSNRRSKLTVPKEPKLRTAERSERHRSKVNSEIKQNAKSRVTSPKINTTNKNINHEPSSAPLPKSNTLRSQDLKAFGLRTSLRANAKINAIQEKEATNSRTVYFPKNVLTPVLCRLLKGRRAKGNHSGKIHSQVYESKIFPLDSKVNQTEIKISFEFLPVKPGSFRNWFDTSRLLFRFHSLLSVSLSPRVISTSTTMVSTRLFTLLLCFVSSVSLSVSESKVLEPHAAESFNVSLIQVRTSCSYRVIISTSCSSPRYTRDQISIAFGDAYGNQIYAPRLDDPSIKTFEQCSSDTFEINGPCTYQLCYVYLYRSGPDGWIPESVKIHSHGSKSAVTFPYNTLVPESVWYGFNYCKSASDSSVLGAIGLERIVLVVVGFIVAGLILFV</sequence>
<keyword evidence="2" id="KW-1133">Transmembrane helix</keyword>
<comment type="caution">
    <text evidence="4">The sequence shown here is derived from an EMBL/GenBank/DDBJ whole genome shotgun (WGS) entry which is preliminary data.</text>
</comment>
<feature type="compositionally biased region" description="Basic and acidic residues" evidence="1">
    <location>
        <begin position="189"/>
        <end position="202"/>
    </location>
</feature>
<organism evidence="4 5">
    <name type="scientific">Brassica carinata</name>
    <name type="common">Ethiopian mustard</name>
    <name type="synonym">Abyssinian cabbage</name>
    <dbReference type="NCBI Taxonomy" id="52824"/>
    <lineage>
        <taxon>Eukaryota</taxon>
        <taxon>Viridiplantae</taxon>
        <taxon>Streptophyta</taxon>
        <taxon>Embryophyta</taxon>
        <taxon>Tracheophyta</taxon>
        <taxon>Spermatophyta</taxon>
        <taxon>Magnoliopsida</taxon>
        <taxon>eudicotyledons</taxon>
        <taxon>Gunneridae</taxon>
        <taxon>Pentapetalae</taxon>
        <taxon>rosids</taxon>
        <taxon>malvids</taxon>
        <taxon>Brassicales</taxon>
        <taxon>Brassicaceae</taxon>
        <taxon>Brassiceae</taxon>
        <taxon>Brassica</taxon>
    </lineage>
</organism>
<dbReference type="InterPro" id="IPR010417">
    <property type="entry name" value="Embryo-specific_ATS3"/>
</dbReference>
<dbReference type="PANTHER" id="PTHR31718:SF58">
    <property type="entry name" value="EMBRYO-SPECIFIC PROTEIN ATS3B"/>
    <property type="match status" value="1"/>
</dbReference>
<dbReference type="EMBL" id="JAAMPC010000012">
    <property type="protein sequence ID" value="KAG2278337.1"/>
    <property type="molecule type" value="Genomic_DNA"/>
</dbReference>
<feature type="compositionally biased region" description="Polar residues" evidence="1">
    <location>
        <begin position="209"/>
        <end position="236"/>
    </location>
</feature>
<proteinExistence type="predicted"/>
<feature type="compositionally biased region" description="Low complexity" evidence="1">
    <location>
        <begin position="110"/>
        <end position="122"/>
    </location>
</feature>
<name>A0A8X7QYR6_BRACI</name>
<dbReference type="AlphaFoldDB" id="A0A8X7QYR6"/>